<protein>
    <recommendedName>
        <fullName evidence="3">CDT1 Geminin-binding domain-containing protein</fullName>
    </recommendedName>
</protein>
<dbReference type="Proteomes" id="UP000023152">
    <property type="component" value="Unassembled WGS sequence"/>
</dbReference>
<accession>X6N5T9</accession>
<evidence type="ECO:0000259" key="3">
    <source>
        <dbReference type="Pfam" id="PF08839"/>
    </source>
</evidence>
<feature type="domain" description="CDT1 Geminin-binding" evidence="3">
    <location>
        <begin position="183"/>
        <end position="251"/>
    </location>
</feature>
<dbReference type="SUPFAM" id="SSF46785">
    <property type="entry name" value="Winged helix' DNA-binding domain"/>
    <property type="match status" value="1"/>
</dbReference>
<organism evidence="4 5">
    <name type="scientific">Reticulomyxa filosa</name>
    <dbReference type="NCBI Taxonomy" id="46433"/>
    <lineage>
        <taxon>Eukaryota</taxon>
        <taxon>Sar</taxon>
        <taxon>Rhizaria</taxon>
        <taxon>Retaria</taxon>
        <taxon>Foraminifera</taxon>
        <taxon>Monothalamids</taxon>
        <taxon>Reticulomyxidae</taxon>
        <taxon>Reticulomyxa</taxon>
    </lineage>
</organism>
<proteinExistence type="predicted"/>
<keyword evidence="2" id="KW-1133">Transmembrane helix</keyword>
<dbReference type="OrthoDB" id="341730at2759"/>
<reference evidence="4 5" key="1">
    <citation type="journal article" date="2013" name="Curr. Biol.">
        <title>The Genome of the Foraminiferan Reticulomyxa filosa.</title>
        <authorList>
            <person name="Glockner G."/>
            <person name="Hulsmann N."/>
            <person name="Schleicher M."/>
            <person name="Noegel A.A."/>
            <person name="Eichinger L."/>
            <person name="Gallinger C."/>
            <person name="Pawlowski J."/>
            <person name="Sierra R."/>
            <person name="Euteneuer U."/>
            <person name="Pillet L."/>
            <person name="Moustafa A."/>
            <person name="Platzer M."/>
            <person name="Groth M."/>
            <person name="Szafranski K."/>
            <person name="Schliwa M."/>
        </authorList>
    </citation>
    <scope>NUCLEOTIDE SEQUENCE [LARGE SCALE GENOMIC DNA]</scope>
</reference>
<dbReference type="InterPro" id="IPR036390">
    <property type="entry name" value="WH_DNA-bd_sf"/>
</dbReference>
<evidence type="ECO:0000256" key="2">
    <source>
        <dbReference type="SAM" id="Phobius"/>
    </source>
</evidence>
<evidence type="ECO:0000313" key="4">
    <source>
        <dbReference type="EMBL" id="ETO21655.1"/>
    </source>
</evidence>
<dbReference type="EMBL" id="ASPP01011413">
    <property type="protein sequence ID" value="ETO21655.1"/>
    <property type="molecule type" value="Genomic_DNA"/>
</dbReference>
<evidence type="ECO:0000256" key="1">
    <source>
        <dbReference type="SAM" id="MobiDB-lite"/>
    </source>
</evidence>
<dbReference type="AlphaFoldDB" id="X6N5T9"/>
<gene>
    <name evidence="4" type="ORF">RFI_15543</name>
</gene>
<keyword evidence="2" id="KW-0472">Membrane</keyword>
<evidence type="ECO:0000313" key="5">
    <source>
        <dbReference type="Proteomes" id="UP000023152"/>
    </source>
</evidence>
<feature type="region of interest" description="Disordered" evidence="1">
    <location>
        <begin position="25"/>
        <end position="48"/>
    </location>
</feature>
<comment type="caution">
    <text evidence="4">The sequence shown here is derived from an EMBL/GenBank/DDBJ whole genome shotgun (WGS) entry which is preliminary data.</text>
</comment>
<name>X6N5T9_RETFI</name>
<feature type="region of interest" description="Disordered" evidence="1">
    <location>
        <begin position="117"/>
        <end position="146"/>
    </location>
</feature>
<dbReference type="InterPro" id="IPR014939">
    <property type="entry name" value="CDT1_Gemini-bd-like"/>
</dbReference>
<feature type="transmembrane region" description="Helical" evidence="2">
    <location>
        <begin position="269"/>
        <end position="287"/>
    </location>
</feature>
<dbReference type="Pfam" id="PF08839">
    <property type="entry name" value="CDT1"/>
    <property type="match status" value="1"/>
</dbReference>
<sequence>MSAYHKGEERLEKFKHMLRDIRSQKRKRSFRDVMSSSMDPNEESHRNTKRMKICPNEMAADKSDNKHLSCFFTFFATYTVIQRQDKSLHYFGRARTHTNKFETQFCLKKIEGHLHLSGTKSDETKNQGTDDKGVAQKKNESKGINNADKKDEHIEKYLITPAAKGSTSKPSNKAQNVPEMLIPLQLHALTKKFFCLESSLATCQARNHFFVPFQELKECIERVCKSTFTTCDLRQILYLVPDFYDVAWKSIWVESFVTRIKTNKINKYVYVYMCVKMLLTCLLSLVGDCGRYKLETNKINCCR</sequence>
<keyword evidence="5" id="KW-1185">Reference proteome</keyword>
<keyword evidence="2" id="KW-0812">Transmembrane</keyword>